<dbReference type="OrthoDB" id="9807687at2"/>
<accession>A0A5P8E5P8</accession>
<evidence type="ECO:0000259" key="1">
    <source>
        <dbReference type="Pfam" id="PF08885"/>
    </source>
</evidence>
<keyword evidence="3" id="KW-1185">Reference proteome</keyword>
<evidence type="ECO:0000313" key="2">
    <source>
        <dbReference type="EMBL" id="QFQ12246.1"/>
    </source>
</evidence>
<dbReference type="Gene3D" id="3.40.50.1110">
    <property type="entry name" value="SGNH hydrolase"/>
    <property type="match status" value="1"/>
</dbReference>
<dbReference type="Pfam" id="PF08885">
    <property type="entry name" value="GSCFA"/>
    <property type="match status" value="1"/>
</dbReference>
<dbReference type="GO" id="GO:0016788">
    <property type="term" value="F:hydrolase activity, acting on ester bonds"/>
    <property type="evidence" value="ECO:0007669"/>
    <property type="project" value="UniProtKB-ARBA"/>
</dbReference>
<sequence length="311" mass="36130">MKFRTTTELPSERLVLQPQSRLLLLGSCFAEHIGQKMLDGHMRAVVNPMGVLYNPESIRRCIEVLTNGTYDERYLFEDAFGMWHSWLHSGKFDAVSREEALTGIKASLDEGHKRLQEADVLFVTFGTNHVYRHKASDMVVANCHREPSATFAEEVLSVEEIVSSWQALLSRLPERMKVVFTVSPYRYAKYGMHGNRLSKATLLLAVDALCRADDRCLYFPAYEIVLDELRDYRFYAPDMLHVSEQAVEYVWERFRAWAFTEEMTTFAQEWAEISKALAHRPLHPDSEAFRRFEAATEERLRQFEAKFGRKK</sequence>
<dbReference type="InterPro" id="IPR036514">
    <property type="entry name" value="SGNH_hydro_sf"/>
</dbReference>
<proteinExistence type="predicted"/>
<dbReference type="KEGG" id="alq:C7Y71_003985"/>
<dbReference type="AlphaFoldDB" id="A0A5P8E5P8"/>
<dbReference type="SUPFAM" id="SSF52266">
    <property type="entry name" value="SGNH hydrolase"/>
    <property type="match status" value="1"/>
</dbReference>
<protein>
    <submittedName>
        <fullName evidence="2">GSCFA family protein</fullName>
    </submittedName>
</protein>
<feature type="domain" description="GSCFA" evidence="1">
    <location>
        <begin position="21"/>
        <end position="254"/>
    </location>
</feature>
<evidence type="ECO:0000313" key="3">
    <source>
        <dbReference type="Proteomes" id="UP000249375"/>
    </source>
</evidence>
<organism evidence="2 3">
    <name type="scientific">Pseudoprevotella muciniphila</name>
    <dbReference type="NCBI Taxonomy" id="2133944"/>
    <lineage>
        <taxon>Bacteria</taxon>
        <taxon>Pseudomonadati</taxon>
        <taxon>Bacteroidota</taxon>
        <taxon>Bacteroidia</taxon>
        <taxon>Bacteroidales</taxon>
        <taxon>Prevotellaceae</taxon>
        <taxon>Pseudoprevotella</taxon>
    </lineage>
</organism>
<name>A0A5P8E5P8_9BACT</name>
<dbReference type="Proteomes" id="UP000249375">
    <property type="component" value="Chromosome"/>
</dbReference>
<dbReference type="EMBL" id="CP033459">
    <property type="protein sequence ID" value="QFQ12246.1"/>
    <property type="molecule type" value="Genomic_DNA"/>
</dbReference>
<reference evidence="2 3" key="1">
    <citation type="submission" date="2018-11" db="EMBL/GenBank/DDBJ databases">
        <authorList>
            <person name="Na S.W."/>
            <person name="Baik M."/>
        </authorList>
    </citation>
    <scope>NUCLEOTIDE SEQUENCE [LARGE SCALE GENOMIC DNA]</scope>
    <source>
        <strain evidence="2 3">E39</strain>
    </source>
</reference>
<dbReference type="InterPro" id="IPR014982">
    <property type="entry name" value="GSCFA"/>
</dbReference>
<dbReference type="RefSeq" id="WP_111898426.1">
    <property type="nucleotide sequence ID" value="NZ_CP033459.1"/>
</dbReference>
<gene>
    <name evidence="2" type="ORF">C7Y71_003985</name>
</gene>